<dbReference type="Proteomes" id="UP001316803">
    <property type="component" value="Unassembled WGS sequence"/>
</dbReference>
<comment type="caution">
    <text evidence="4">The sequence shown here is derived from an EMBL/GenBank/DDBJ whole genome shotgun (WGS) entry which is preliminary data.</text>
</comment>
<dbReference type="SUPFAM" id="SSF51735">
    <property type="entry name" value="NAD(P)-binding Rossmann-fold domains"/>
    <property type="match status" value="1"/>
</dbReference>
<keyword evidence="5" id="KW-1185">Reference proteome</keyword>
<dbReference type="InterPro" id="IPR045312">
    <property type="entry name" value="PCBER-like"/>
</dbReference>
<dbReference type="EMBL" id="JAKLMC020000037">
    <property type="protein sequence ID" value="KAK5949319.1"/>
    <property type="molecule type" value="Genomic_DNA"/>
</dbReference>
<dbReference type="Gene3D" id="3.40.50.720">
    <property type="entry name" value="NAD(P)-binding Rossmann-like Domain"/>
    <property type="match status" value="1"/>
</dbReference>
<dbReference type="CDD" id="cd05259">
    <property type="entry name" value="PCBER_SDR_a"/>
    <property type="match status" value="1"/>
</dbReference>
<feature type="domain" description="NmrA-like" evidence="3">
    <location>
        <begin position="8"/>
        <end position="148"/>
    </location>
</feature>
<dbReference type="GO" id="GO:0016491">
    <property type="term" value="F:oxidoreductase activity"/>
    <property type="evidence" value="ECO:0007669"/>
    <property type="project" value="UniProtKB-KW"/>
</dbReference>
<dbReference type="Pfam" id="PF05368">
    <property type="entry name" value="NmrA"/>
    <property type="match status" value="1"/>
</dbReference>
<reference evidence="4 5" key="1">
    <citation type="submission" date="2022-12" db="EMBL/GenBank/DDBJ databases">
        <title>Genomic features and morphological characterization of a novel Knufia sp. strain isolated from spacecraft assembly facility.</title>
        <authorList>
            <person name="Teixeira M."/>
            <person name="Chander A.M."/>
            <person name="Stajich J.E."/>
            <person name="Venkateswaran K."/>
        </authorList>
    </citation>
    <scope>NUCLEOTIDE SEQUENCE [LARGE SCALE GENOMIC DNA]</scope>
    <source>
        <strain evidence="4 5">FJI-L2-BK-P2</strain>
    </source>
</reference>
<keyword evidence="2" id="KW-0560">Oxidoreductase</keyword>
<sequence>MASSNYISKVAIVGAGGNSGRFMTDALLKNGKHTITALTRSDSSAKLPEGVIVKAVDYEKFQTLVDALRGQDALVITLSGHTPKETELQIINAAGEAGVPWILPNEWGPDTANEALVNDLFFFKNKVATRQAITDLGKSSYIAVCTGFWYEQSLAMPAGLGIDFANRAAVLYDDGETVVSTSTLAQLGRAVAALLSLPVKAQGSDAQTCLETYRDQVVYIDSFNVSQKDMLESALRVTGTKQEDWTISRESSHERFSTGMKEIKEGKHSSFPKIMSRVFFADGGGNFASGKATMNALLGLPEESLDEATKLAMEKAMG</sequence>
<dbReference type="PANTHER" id="PTHR47706:SF7">
    <property type="entry name" value="CIPA-LIKE, PUTATIVE (AFU_ORTHOLOGUE AFUA_1G01630)-RELATED"/>
    <property type="match status" value="1"/>
</dbReference>
<name>A0AAN8E8X9_9EURO</name>
<dbReference type="InterPro" id="IPR008030">
    <property type="entry name" value="NmrA-like"/>
</dbReference>
<evidence type="ECO:0000259" key="3">
    <source>
        <dbReference type="Pfam" id="PF05368"/>
    </source>
</evidence>
<dbReference type="AlphaFoldDB" id="A0AAN8E8X9"/>
<evidence type="ECO:0000313" key="5">
    <source>
        <dbReference type="Proteomes" id="UP001316803"/>
    </source>
</evidence>
<dbReference type="InterPro" id="IPR051609">
    <property type="entry name" value="NmrA/Isoflavone_reductase-like"/>
</dbReference>
<dbReference type="Gene3D" id="3.90.25.10">
    <property type="entry name" value="UDP-galactose 4-epimerase, domain 1"/>
    <property type="match status" value="1"/>
</dbReference>
<evidence type="ECO:0000256" key="2">
    <source>
        <dbReference type="ARBA" id="ARBA00023002"/>
    </source>
</evidence>
<accession>A0AAN8E8X9</accession>
<keyword evidence="1" id="KW-0521">NADP</keyword>
<proteinExistence type="predicted"/>
<organism evidence="4 5">
    <name type="scientific">Knufia fluminis</name>
    <dbReference type="NCBI Taxonomy" id="191047"/>
    <lineage>
        <taxon>Eukaryota</taxon>
        <taxon>Fungi</taxon>
        <taxon>Dikarya</taxon>
        <taxon>Ascomycota</taxon>
        <taxon>Pezizomycotina</taxon>
        <taxon>Eurotiomycetes</taxon>
        <taxon>Chaetothyriomycetidae</taxon>
        <taxon>Chaetothyriales</taxon>
        <taxon>Trichomeriaceae</taxon>
        <taxon>Knufia</taxon>
    </lineage>
</organism>
<evidence type="ECO:0000256" key="1">
    <source>
        <dbReference type="ARBA" id="ARBA00022857"/>
    </source>
</evidence>
<dbReference type="InterPro" id="IPR036291">
    <property type="entry name" value="NAD(P)-bd_dom_sf"/>
</dbReference>
<protein>
    <recommendedName>
        <fullName evidence="3">NmrA-like domain-containing protein</fullName>
    </recommendedName>
</protein>
<evidence type="ECO:0000313" key="4">
    <source>
        <dbReference type="EMBL" id="KAK5949319.1"/>
    </source>
</evidence>
<dbReference type="PANTHER" id="PTHR47706">
    <property type="entry name" value="NMRA-LIKE FAMILY PROTEIN"/>
    <property type="match status" value="1"/>
</dbReference>
<gene>
    <name evidence="4" type="ORF">OHC33_009672</name>
</gene>